<feature type="domain" description="DUF11" evidence="6">
    <location>
        <begin position="1047"/>
        <end position="1159"/>
    </location>
</feature>
<feature type="region of interest" description="Disordered" evidence="4">
    <location>
        <begin position="1430"/>
        <end position="1488"/>
    </location>
</feature>
<feature type="compositionally biased region" description="Pro residues" evidence="4">
    <location>
        <begin position="1297"/>
        <end position="1315"/>
    </location>
</feature>
<feature type="compositionally biased region" description="Polar residues" evidence="4">
    <location>
        <begin position="1477"/>
        <end position="1488"/>
    </location>
</feature>
<sequence>MYQISGSNNTYVPAYPGQVHSLLIKKWHSAALFLALSMLLGGWILAMNRLPDHRKMKQPLAGISHKMADGVDIFDVARAEEGGGHGTIAFRMQNGAVAPVDIVINYTINATVTNAAVNGVDIVTLPTTITLPAGQTEVLLDIAAIDDSFIEGDENLEITMTSALGTNGVDYLTPHRGLTTTVIDNDNRISIERVNNGKELGGGTASDGNFLISLPPSLTFNEDIHVKYAIGGTTTATGGPGATYDYNNSTLTGDIILPANTNSLTLPIKVNDDQLVEGNEIVEMTIQDNSFSAVSNIKFSYNQTKKTATVIIEDDDINIPIGVQSTTNGKEPGGAGNDGSFTVGWPTGYSAAVSILVRYTITGTATNGADYNTITLTKTILAGSSNVTIPVTVKDDATIEGPETVVLTITSLTGLSGLTIGSSNNPGTVTIQDNDVKSSQQWKSASYPGAATGGPVKAGDLITYTVHVRNTGNVNLTGVVITDNIPANTQFVSADGGIVPDATGKLTWTIPTIAVGVTNEIRRFTVRVANDLTGVTNITNTASVDNGDGTGGHPTTQPDPNNPDNPHPTPDPNGPSTDIPVDGGGNKSANWKSASYTGSGANGKVKTGDLITYTIHVRNTGHITIPSVVINDNIPAYTVFVSADGGIVPDATGKLSWTLTNIPVGGTDVTRSFVVRVATDLTGASSIINTAGVDNGDGTGEHPSTPPDPNNPDDPHPNPDPNDPSTNVPVDQIKRSANWKSASYTGSGTNGKVKTGDEITYTIHVRNTGNVTLTNVLISDMMPAYTTFVSADGGIVPDATGKLSWTIPAVAVGVADVTRSFKVKVAADLTGATTIVNTADVDNGDGTGGHPTTPPDPNDPNNPHPNPDPNDPSTEVPVDNNKSSANWKSATYTGTGAGGKVKAGDEITYFIHVRNTGNVTLTNVKISDMIPAHTSFVSADGGIVPDATGKLTWTIPGIAVGAADVVRSFKVKVANDLTGVTSILNTGDVDNGDGTGNHPTTPPDPNDPNNPHPNPDPNDPSTDIPTDGGGNKSANWKSASYTGSGANGKVKTGDLITYTIHVRNTGHITIPSVVINDNIPAYTVFVSADGGIVPDATGKLSWTLTNIPVGGADVTRSFVVRVATDLTGASSIINTAGVDNGDGTGEHPSTPPDPNNPNNPHPNPDPNDPSTNVPVDQIKRSANWKSASYTGSGTNGKVKAGDEITYTIHIRNTGNVTLTNILISDMLPAYTTFVSADGGIVPDATGKLSWTIPAVAVGAADAIRSFKVKVANDLTGATTIVNTGDVDNGDGTGGHPTTPPDPNDPNNPHPNPDPNDPSTEVPVDNNKHSASWKSASYTGTGVNGKVKAGDEITYFIHIRNTGNEALTNVMISDVIPAYTSFISADGGIVPDAAGKLTWQIPNIAVGAPDVIRSFKVKVVNDLTGVTSIVNTADVDNGDGTGDHPTTPPDPNDPNNPHPNPDPNDPSTDIPADDGGNKSVNWKSASYTGSGANGKVRTGDIITYTIHVRNTGNIKLASVIVTDKIPAYTDFVSADGGVAPDATGKLTWTLTNIPVGGADVTRSFVVRVAADLTGATSIINTAGIDNGDGSGEHPSIPPDPNDPNNPHPNPDPNDPSTEVPVEQDKSSVNWKSAAYTGSGVNGMVKAGDVITYTIHVRNTGNVKLENVLITDLIPAYTEFISADDGITPDATGKLTWTIPEILFAAPDAVRSFKVRVVTDLTGAGYITNTADVDNGDGTGGHPTTPPDPNDPNNPHPDPDPNDPSTEVPVDNGKHSDNWKSASYSGTGANGGVTTGDQITYTIHVRNSGNATLTNVVISDEIPAYTAFVSADEGVTPSAGKLTWTIASIPVGGADVTRSFTVKVVEDLTGALSITNTADVDNGNGKGNEPTHPADPDDPNNPMTNPPPGPSTDVKVDTLVRFEAWKGVVTTSGADKASPGEILTYTIHIRNTGNVRLPLITVTDPVPALTTFQSAEEDGLFNAGSNTVSWEVRDIAVGAVVDLTFKVKVDDKLDSGAVITNTATVSDGKTDIPTWGCDPHSANCSGTPGTVIGTNPSGDLEFANAMSPNGDGKNEYFVIKGLEKYPPAALYVFNRWGSMVYQSKAYQNDWSAKGLSEGTYYYKLELKLPGGIKLYKGWIVIKRN</sequence>
<keyword evidence="9" id="KW-1185">Reference proteome</keyword>
<feature type="domain" description="DUF11" evidence="6">
    <location>
        <begin position="1492"/>
        <end position="1585"/>
    </location>
</feature>
<feature type="domain" description="Calx-beta" evidence="7">
    <location>
        <begin position="111"/>
        <end position="176"/>
    </location>
</feature>
<evidence type="ECO:0000256" key="2">
    <source>
        <dbReference type="ARBA" id="ARBA00022737"/>
    </source>
</evidence>
<dbReference type="InterPro" id="IPR003644">
    <property type="entry name" value="Calx_beta"/>
</dbReference>
<evidence type="ECO:0000313" key="8">
    <source>
        <dbReference type="EMBL" id="UPK67183.1"/>
    </source>
</evidence>
<dbReference type="NCBIfam" id="TIGR04131">
    <property type="entry name" value="Bac_Flav_CTERM"/>
    <property type="match status" value="1"/>
</dbReference>
<dbReference type="PANTHER" id="PTHR34819:SF3">
    <property type="entry name" value="CELL SURFACE PROTEIN"/>
    <property type="match status" value="1"/>
</dbReference>
<keyword evidence="5" id="KW-0472">Membrane</keyword>
<feature type="compositionally biased region" description="Pro residues" evidence="4">
    <location>
        <begin position="1742"/>
        <end position="1754"/>
    </location>
</feature>
<keyword evidence="5" id="KW-0812">Transmembrane</keyword>
<keyword evidence="3" id="KW-0106">Calcium</keyword>
<feature type="region of interest" description="Disordered" evidence="4">
    <location>
        <begin position="982"/>
        <end position="1044"/>
    </location>
</feature>
<dbReference type="SUPFAM" id="SSF141072">
    <property type="entry name" value="CalX-like"/>
    <property type="match status" value="3"/>
</dbReference>
<feature type="domain" description="DUF11" evidence="6">
    <location>
        <begin position="749"/>
        <end position="862"/>
    </location>
</feature>
<feature type="domain" description="DUF11" evidence="6">
    <location>
        <begin position="900"/>
        <end position="1010"/>
    </location>
</feature>
<feature type="compositionally biased region" description="Pro residues" evidence="4">
    <location>
        <begin position="1000"/>
        <end position="1018"/>
    </location>
</feature>
<evidence type="ECO:0000313" key="9">
    <source>
        <dbReference type="Proteomes" id="UP000830198"/>
    </source>
</evidence>
<dbReference type="RefSeq" id="WP_247809362.1">
    <property type="nucleotide sequence ID" value="NZ_CP095855.1"/>
</dbReference>
<reference evidence="8 9" key="1">
    <citation type="submission" date="2022-04" db="EMBL/GenBank/DDBJ databases">
        <title>The arsenic-methylating capacity of Chitinophaga filiformis YT5 during chitin decomposition.</title>
        <authorList>
            <person name="Chen G."/>
            <person name="Liang Y."/>
        </authorList>
    </citation>
    <scope>NUCLEOTIDE SEQUENCE [LARGE SCALE GENOMIC DNA]</scope>
    <source>
        <strain evidence="8 9">YT5</strain>
    </source>
</reference>
<feature type="compositionally biased region" description="Polar residues" evidence="4">
    <location>
        <begin position="1328"/>
        <end position="1340"/>
    </location>
</feature>
<protein>
    <submittedName>
        <fullName evidence="8">Gliding motility-associated C-terminal domain-containing protein</fullName>
    </submittedName>
</protein>
<feature type="domain" description="DUF11" evidence="6">
    <location>
        <begin position="1927"/>
        <end position="2029"/>
    </location>
</feature>
<feature type="region of interest" description="Disordered" evidence="4">
    <location>
        <begin position="538"/>
        <end position="599"/>
    </location>
</feature>
<evidence type="ECO:0000256" key="1">
    <source>
        <dbReference type="ARBA" id="ARBA00022729"/>
    </source>
</evidence>
<proteinExistence type="predicted"/>
<feature type="domain" description="Calx-beta" evidence="7">
    <location>
        <begin position="360"/>
        <end position="435"/>
    </location>
</feature>
<feature type="region of interest" description="Disordered" evidence="4">
    <location>
        <begin position="1725"/>
        <end position="1791"/>
    </location>
</feature>
<feature type="region of interest" description="Disordered" evidence="4">
    <location>
        <begin position="1582"/>
        <end position="1627"/>
    </location>
</feature>
<dbReference type="InterPro" id="IPR051172">
    <property type="entry name" value="Chlamydia_OmcB"/>
</dbReference>
<dbReference type="InterPro" id="IPR026341">
    <property type="entry name" value="T9SS_type_B"/>
</dbReference>
<dbReference type="Gene3D" id="2.60.40.2030">
    <property type="match status" value="3"/>
</dbReference>
<dbReference type="InterPro" id="IPR038081">
    <property type="entry name" value="CalX-like_sf"/>
</dbReference>
<feature type="domain" description="Calx-beta" evidence="7">
    <location>
        <begin position="244"/>
        <end position="316"/>
    </location>
</feature>
<dbReference type="PANTHER" id="PTHR34819">
    <property type="entry name" value="LARGE CYSTEINE-RICH PERIPLASMIC PROTEIN OMCB"/>
    <property type="match status" value="1"/>
</dbReference>
<feature type="domain" description="DUF11" evidence="6">
    <location>
        <begin position="1640"/>
        <end position="1752"/>
    </location>
</feature>
<feature type="compositionally biased region" description="Pro residues" evidence="4">
    <location>
        <begin position="704"/>
        <end position="722"/>
    </location>
</feature>
<feature type="domain" description="DUF11" evidence="6">
    <location>
        <begin position="1788"/>
        <end position="1899"/>
    </location>
</feature>
<keyword evidence="5" id="KW-1133">Transmembrane helix</keyword>
<feature type="domain" description="DUF11" evidence="6">
    <location>
        <begin position="1343"/>
        <end position="1455"/>
    </location>
</feature>
<feature type="domain" description="DUF11" evidence="6">
    <location>
        <begin position="602"/>
        <end position="696"/>
    </location>
</feature>
<feature type="transmembrane region" description="Helical" evidence="5">
    <location>
        <begin position="27"/>
        <end position="46"/>
    </location>
</feature>
<dbReference type="Gene3D" id="2.60.40.740">
    <property type="match status" value="4"/>
</dbReference>
<feature type="region of interest" description="Disordered" evidence="4">
    <location>
        <begin position="688"/>
        <end position="730"/>
    </location>
</feature>
<dbReference type="Pfam" id="PF01345">
    <property type="entry name" value="DUF11"/>
    <property type="match status" value="11"/>
</dbReference>
<feature type="region of interest" description="Disordered" evidence="4">
    <location>
        <begin position="1133"/>
        <end position="1175"/>
    </location>
</feature>
<keyword evidence="1" id="KW-0732">Signal</keyword>
<dbReference type="Pfam" id="PF03160">
    <property type="entry name" value="Calx-beta"/>
    <property type="match status" value="3"/>
</dbReference>
<feature type="compositionally biased region" description="Pro residues" evidence="4">
    <location>
        <begin position="560"/>
        <end position="573"/>
    </location>
</feature>
<evidence type="ECO:0000256" key="3">
    <source>
        <dbReference type="ARBA" id="ARBA00022837"/>
    </source>
</evidence>
<feature type="domain" description="DUF11" evidence="6">
    <location>
        <begin position="455"/>
        <end position="547"/>
    </location>
</feature>
<evidence type="ECO:0000256" key="5">
    <source>
        <dbReference type="SAM" id="Phobius"/>
    </source>
</evidence>
<evidence type="ECO:0000259" key="7">
    <source>
        <dbReference type="Pfam" id="PF03160"/>
    </source>
</evidence>
<dbReference type="NCBIfam" id="TIGR01451">
    <property type="entry name" value="B_ant_repeat"/>
    <property type="match status" value="11"/>
</dbReference>
<feature type="region of interest" description="Disordered" evidence="4">
    <location>
        <begin position="1280"/>
        <end position="1340"/>
    </location>
</feature>
<evidence type="ECO:0000256" key="4">
    <source>
        <dbReference type="SAM" id="MobiDB-lite"/>
    </source>
</evidence>
<feature type="compositionally biased region" description="Pro residues" evidence="4">
    <location>
        <begin position="1149"/>
        <end position="1167"/>
    </location>
</feature>
<gene>
    <name evidence="8" type="ORF">MYF79_19780</name>
</gene>
<feature type="compositionally biased region" description="Pro residues" evidence="4">
    <location>
        <begin position="1445"/>
        <end position="1463"/>
    </location>
</feature>
<dbReference type="EMBL" id="CP095855">
    <property type="protein sequence ID" value="UPK67183.1"/>
    <property type="molecule type" value="Genomic_DNA"/>
</dbReference>
<feature type="domain" description="DUF11" evidence="6">
    <location>
        <begin position="1194"/>
        <end position="1307"/>
    </location>
</feature>
<keyword evidence="2" id="KW-0677">Repeat</keyword>
<evidence type="ECO:0000259" key="6">
    <source>
        <dbReference type="Pfam" id="PF01345"/>
    </source>
</evidence>
<dbReference type="Proteomes" id="UP000830198">
    <property type="component" value="Chromosome"/>
</dbReference>
<dbReference type="Pfam" id="PF13585">
    <property type="entry name" value="CHU_C"/>
    <property type="match status" value="1"/>
</dbReference>
<name>A0ABY4HUP8_CHIFI</name>
<dbReference type="InterPro" id="IPR001434">
    <property type="entry name" value="OmcB-like_DUF11"/>
</dbReference>
<feature type="compositionally biased region" description="Polar residues" evidence="4">
    <location>
        <begin position="587"/>
        <end position="599"/>
    </location>
</feature>
<organism evidence="8 9">
    <name type="scientific">Chitinophaga filiformis</name>
    <name type="common">Myxococcus filiformis</name>
    <name type="synonym">Flexibacter filiformis</name>
    <dbReference type="NCBI Taxonomy" id="104663"/>
    <lineage>
        <taxon>Bacteria</taxon>
        <taxon>Pseudomonadati</taxon>
        <taxon>Bacteroidota</taxon>
        <taxon>Chitinophagia</taxon>
        <taxon>Chitinophagales</taxon>
        <taxon>Chitinophagaceae</taxon>
        <taxon>Chitinophaga</taxon>
    </lineage>
</organism>
<accession>A0ABY4HUP8</accession>
<feature type="region of interest" description="Disordered" evidence="4">
    <location>
        <begin position="1874"/>
        <end position="1912"/>
    </location>
</feature>
<feature type="region of interest" description="Disordered" evidence="4">
    <location>
        <begin position="838"/>
        <end position="897"/>
    </location>
</feature>
<feature type="compositionally biased region" description="Pro residues" evidence="4">
    <location>
        <begin position="852"/>
        <end position="870"/>
    </location>
</feature>
<feature type="compositionally biased region" description="Polar residues" evidence="4">
    <location>
        <begin position="1032"/>
        <end position="1044"/>
    </location>
</feature>
<feature type="compositionally biased region" description="Pro residues" evidence="4">
    <location>
        <begin position="1594"/>
        <end position="1612"/>
    </location>
</feature>
<dbReference type="InterPro" id="IPR047589">
    <property type="entry name" value="DUF11_rpt"/>
</dbReference>